<reference evidence="1 2" key="1">
    <citation type="submission" date="2017-09" db="EMBL/GenBank/DDBJ databases">
        <title>The diverse metabolic capabilities of V. boronicumulans make it an excellent choice for continued studies on novel biodegradation.</title>
        <authorList>
            <person name="Sun S."/>
        </authorList>
    </citation>
    <scope>NUCLEOTIDE SEQUENCE [LARGE SCALE GENOMIC DNA]</scope>
    <source>
        <strain evidence="1 2">J1</strain>
    </source>
</reference>
<dbReference type="AlphaFoldDB" id="A0A250DER3"/>
<evidence type="ECO:0000313" key="2">
    <source>
        <dbReference type="Proteomes" id="UP000217154"/>
    </source>
</evidence>
<proteinExistence type="predicted"/>
<accession>A0A250DER3</accession>
<dbReference type="KEGG" id="vbo:CKY39_06220"/>
<dbReference type="EMBL" id="CP023284">
    <property type="protein sequence ID" value="ATA52848.1"/>
    <property type="molecule type" value="Genomic_DNA"/>
</dbReference>
<dbReference type="RefSeq" id="WP_095743804.1">
    <property type="nucleotide sequence ID" value="NZ_CP023284.1"/>
</dbReference>
<gene>
    <name evidence="1" type="ORF">CKY39_06220</name>
</gene>
<name>A0A250DER3_9BURK</name>
<organism evidence="1 2">
    <name type="scientific">Variovorax boronicumulans</name>
    <dbReference type="NCBI Taxonomy" id="436515"/>
    <lineage>
        <taxon>Bacteria</taxon>
        <taxon>Pseudomonadati</taxon>
        <taxon>Pseudomonadota</taxon>
        <taxon>Betaproteobacteria</taxon>
        <taxon>Burkholderiales</taxon>
        <taxon>Comamonadaceae</taxon>
        <taxon>Variovorax</taxon>
    </lineage>
</organism>
<sequence>MPPTNVEFVTELMEYSAHGALIQAFVMQALEQYAKRVAEADPAALDTPMVSGRAWHGCAVEVRDKLARRLGRNDPIPPATPLTQGR</sequence>
<evidence type="ECO:0000313" key="1">
    <source>
        <dbReference type="EMBL" id="ATA52848.1"/>
    </source>
</evidence>
<dbReference type="Proteomes" id="UP000217154">
    <property type="component" value="Chromosome"/>
</dbReference>
<protein>
    <submittedName>
        <fullName evidence="1">Uncharacterized protein</fullName>
    </submittedName>
</protein>